<keyword evidence="16 26" id="KW-0067">ATP-binding</keyword>
<dbReference type="Gene3D" id="3.30.200.20">
    <property type="entry name" value="Phosphorylase Kinase, domain 1"/>
    <property type="match status" value="1"/>
</dbReference>
<evidence type="ECO:0000313" key="31">
    <source>
        <dbReference type="Proteomes" id="UP001341281"/>
    </source>
</evidence>
<evidence type="ECO:0000313" key="30">
    <source>
        <dbReference type="EMBL" id="WVZ85573.1"/>
    </source>
</evidence>
<comment type="function">
    <text evidence="24">The processed protein kinase Xa21 chain released by protein cleavage after X.oryzae pv. oryzae protein Ax21 detection translocates into the nucleus where it can bind and regulate WRKY62, a transcription factor. Confers resistance to the bacterial pathogen X.oryzae pv. oryzae (Xoo).</text>
</comment>
<comment type="catalytic activity">
    <reaction evidence="21">
        <text>L-threonyl-[protein] + ATP = O-phospho-L-threonyl-[protein] + ADP + H(+)</text>
        <dbReference type="Rhea" id="RHEA:46608"/>
        <dbReference type="Rhea" id="RHEA-COMP:11060"/>
        <dbReference type="Rhea" id="RHEA-COMP:11605"/>
        <dbReference type="ChEBI" id="CHEBI:15378"/>
        <dbReference type="ChEBI" id="CHEBI:30013"/>
        <dbReference type="ChEBI" id="CHEBI:30616"/>
        <dbReference type="ChEBI" id="CHEBI:61977"/>
        <dbReference type="ChEBI" id="CHEBI:456216"/>
        <dbReference type="EC" id="2.7.11.1"/>
    </reaction>
</comment>
<keyword evidence="6" id="KW-1003">Cell membrane</keyword>
<evidence type="ECO:0000256" key="8">
    <source>
        <dbReference type="ARBA" id="ARBA00022553"/>
    </source>
</evidence>
<dbReference type="Pfam" id="PF07714">
    <property type="entry name" value="PK_Tyr_Ser-Thr"/>
    <property type="match status" value="1"/>
</dbReference>
<comment type="similarity">
    <text evidence="4">Belongs to the protein kinase superfamily. Ser/Thr protein kinase family.</text>
</comment>
<accession>A0AAQ3X4I7</accession>
<evidence type="ECO:0000256" key="26">
    <source>
        <dbReference type="PROSITE-ProRule" id="PRU10141"/>
    </source>
</evidence>
<comment type="catalytic activity">
    <reaction evidence="22">
        <text>L-seryl-[protein] + ATP = O-phospho-L-seryl-[protein] + ADP + H(+)</text>
        <dbReference type="Rhea" id="RHEA:17989"/>
        <dbReference type="Rhea" id="RHEA-COMP:9863"/>
        <dbReference type="Rhea" id="RHEA-COMP:11604"/>
        <dbReference type="ChEBI" id="CHEBI:15378"/>
        <dbReference type="ChEBI" id="CHEBI:29999"/>
        <dbReference type="ChEBI" id="CHEBI:30616"/>
        <dbReference type="ChEBI" id="CHEBI:83421"/>
        <dbReference type="ChEBI" id="CHEBI:456216"/>
        <dbReference type="EC" id="2.7.11.1"/>
    </reaction>
</comment>
<comment type="function">
    <text evidence="23">Receptor kinase that detects X.oryzae pv. oryzae protein Ax21 to promote innate immunity. Following X.oryzae pv. oryzae protein Ax21 detection, undergoes cleavage, releasing the processed protein kinase Xa21 chain.</text>
</comment>
<reference evidence="30 31" key="1">
    <citation type="submission" date="2024-02" db="EMBL/GenBank/DDBJ databases">
        <title>High-quality chromosome-scale genome assembly of Pensacola bahiagrass (Paspalum notatum Flugge var. saurae).</title>
        <authorList>
            <person name="Vega J.M."/>
            <person name="Podio M."/>
            <person name="Orjuela J."/>
            <person name="Siena L.A."/>
            <person name="Pessino S.C."/>
            <person name="Combes M.C."/>
            <person name="Mariac C."/>
            <person name="Albertini E."/>
            <person name="Pupilli F."/>
            <person name="Ortiz J.P.A."/>
            <person name="Leblanc O."/>
        </authorList>
    </citation>
    <scope>NUCLEOTIDE SEQUENCE [LARGE SCALE GENOMIC DNA]</scope>
    <source>
        <strain evidence="30">R1</strain>
        <tissue evidence="30">Leaf</tissue>
    </source>
</reference>
<comment type="subcellular location">
    <subcellularLocation>
        <location evidence="1">Cell membrane</location>
        <topology evidence="1">Single-pass membrane protein</topology>
    </subcellularLocation>
    <subcellularLocation>
        <location evidence="2">Endoplasmic reticulum membrane</location>
        <topology evidence="2">Single-pass membrane protein</topology>
    </subcellularLocation>
    <subcellularLocation>
        <location evidence="3">Membrane</location>
        <topology evidence="3">Single-pass type I membrane protein</topology>
    </subcellularLocation>
</comment>
<keyword evidence="13" id="KW-0677">Repeat</keyword>
<evidence type="ECO:0000256" key="14">
    <source>
        <dbReference type="ARBA" id="ARBA00022741"/>
    </source>
</evidence>
<dbReference type="EMBL" id="CP144751">
    <property type="protein sequence ID" value="WVZ85573.1"/>
    <property type="molecule type" value="Genomic_DNA"/>
</dbReference>
<gene>
    <name evidence="30" type="ORF">U9M48_032485</name>
</gene>
<dbReference type="Proteomes" id="UP001341281">
    <property type="component" value="Chromosome 07"/>
</dbReference>
<dbReference type="InterPro" id="IPR000719">
    <property type="entry name" value="Prot_kinase_dom"/>
</dbReference>
<evidence type="ECO:0000256" key="28">
    <source>
        <dbReference type="SAM" id="SignalP"/>
    </source>
</evidence>
<evidence type="ECO:0000256" key="21">
    <source>
        <dbReference type="ARBA" id="ARBA00047899"/>
    </source>
</evidence>
<evidence type="ECO:0000256" key="3">
    <source>
        <dbReference type="ARBA" id="ARBA00004479"/>
    </source>
</evidence>
<dbReference type="Gene3D" id="1.10.510.10">
    <property type="entry name" value="Transferase(Phosphotransferase) domain 1"/>
    <property type="match status" value="1"/>
</dbReference>
<dbReference type="SUPFAM" id="SSF52058">
    <property type="entry name" value="L domain-like"/>
    <property type="match status" value="2"/>
</dbReference>
<keyword evidence="10" id="KW-0808">Transferase</keyword>
<keyword evidence="7" id="KW-0723">Serine/threonine-protein kinase</keyword>
<feature type="chain" id="PRO_5042935490" description="Receptor kinase-like protein Xa21" evidence="28">
    <location>
        <begin position="26"/>
        <end position="1020"/>
    </location>
</feature>
<proteinExistence type="inferred from homology"/>
<evidence type="ECO:0000259" key="29">
    <source>
        <dbReference type="PROSITE" id="PS50011"/>
    </source>
</evidence>
<evidence type="ECO:0000256" key="9">
    <source>
        <dbReference type="ARBA" id="ARBA00022614"/>
    </source>
</evidence>
<name>A0AAQ3X4I7_PASNO</name>
<keyword evidence="11 27" id="KW-0812">Transmembrane</keyword>
<evidence type="ECO:0000256" key="4">
    <source>
        <dbReference type="ARBA" id="ARBA00008684"/>
    </source>
</evidence>
<dbReference type="PANTHER" id="PTHR27000">
    <property type="entry name" value="LEUCINE-RICH REPEAT RECEPTOR-LIKE PROTEIN KINASE FAMILY PROTEIN-RELATED"/>
    <property type="match status" value="1"/>
</dbReference>
<evidence type="ECO:0000256" key="10">
    <source>
        <dbReference type="ARBA" id="ARBA00022679"/>
    </source>
</evidence>
<keyword evidence="18 27" id="KW-0472">Membrane</keyword>
<dbReference type="GO" id="GO:0004674">
    <property type="term" value="F:protein serine/threonine kinase activity"/>
    <property type="evidence" value="ECO:0007669"/>
    <property type="project" value="UniProtKB-KW"/>
</dbReference>
<evidence type="ECO:0000256" key="7">
    <source>
        <dbReference type="ARBA" id="ARBA00022527"/>
    </source>
</evidence>
<evidence type="ECO:0000256" key="15">
    <source>
        <dbReference type="ARBA" id="ARBA00022777"/>
    </source>
</evidence>
<dbReference type="FunFam" id="3.80.10.10:FF:000288">
    <property type="entry name" value="LRR receptor-like serine/threonine-protein kinase EFR"/>
    <property type="match status" value="1"/>
</dbReference>
<dbReference type="GO" id="GO:0005524">
    <property type="term" value="F:ATP binding"/>
    <property type="evidence" value="ECO:0007669"/>
    <property type="project" value="UniProtKB-UniRule"/>
</dbReference>
<dbReference type="Pfam" id="PF00560">
    <property type="entry name" value="LRR_1"/>
    <property type="match status" value="6"/>
</dbReference>
<organism evidence="30 31">
    <name type="scientific">Paspalum notatum var. saurae</name>
    <dbReference type="NCBI Taxonomy" id="547442"/>
    <lineage>
        <taxon>Eukaryota</taxon>
        <taxon>Viridiplantae</taxon>
        <taxon>Streptophyta</taxon>
        <taxon>Embryophyta</taxon>
        <taxon>Tracheophyta</taxon>
        <taxon>Spermatophyta</taxon>
        <taxon>Magnoliopsida</taxon>
        <taxon>Liliopsida</taxon>
        <taxon>Poales</taxon>
        <taxon>Poaceae</taxon>
        <taxon>PACMAD clade</taxon>
        <taxon>Panicoideae</taxon>
        <taxon>Andropogonodae</taxon>
        <taxon>Paspaleae</taxon>
        <taxon>Paspalinae</taxon>
        <taxon>Paspalum</taxon>
    </lineage>
</organism>
<dbReference type="Pfam" id="PF13855">
    <property type="entry name" value="LRR_8"/>
    <property type="match status" value="1"/>
</dbReference>
<dbReference type="Pfam" id="PF08263">
    <property type="entry name" value="LRRNT_2"/>
    <property type="match status" value="1"/>
</dbReference>
<protein>
    <recommendedName>
        <fullName evidence="25">Receptor kinase-like protein Xa21</fullName>
        <ecNumber evidence="5">2.7.11.1</ecNumber>
    </recommendedName>
</protein>
<dbReference type="GO" id="GO:0005789">
    <property type="term" value="C:endoplasmic reticulum membrane"/>
    <property type="evidence" value="ECO:0007669"/>
    <property type="project" value="UniProtKB-SubCell"/>
</dbReference>
<evidence type="ECO:0000256" key="19">
    <source>
        <dbReference type="ARBA" id="ARBA00023170"/>
    </source>
</evidence>
<dbReference type="FunFam" id="3.80.10.10:FF:000095">
    <property type="entry name" value="LRR receptor-like serine/threonine-protein kinase GSO1"/>
    <property type="match status" value="1"/>
</dbReference>
<evidence type="ECO:0000256" key="23">
    <source>
        <dbReference type="ARBA" id="ARBA00054320"/>
    </source>
</evidence>
<feature type="transmembrane region" description="Helical" evidence="27">
    <location>
        <begin position="659"/>
        <end position="680"/>
    </location>
</feature>
<evidence type="ECO:0000256" key="16">
    <source>
        <dbReference type="ARBA" id="ARBA00022840"/>
    </source>
</evidence>
<dbReference type="FunFam" id="3.30.200.20:FF:000432">
    <property type="entry name" value="LRR receptor-like serine/threonine-protein kinase EFR"/>
    <property type="match status" value="1"/>
</dbReference>
<keyword evidence="8" id="KW-0597">Phosphoprotein</keyword>
<dbReference type="EC" id="2.7.11.1" evidence="5"/>
<keyword evidence="12 28" id="KW-0732">Signal</keyword>
<keyword evidence="19" id="KW-0675">Receptor</keyword>
<dbReference type="PROSITE" id="PS50011">
    <property type="entry name" value="PROTEIN_KINASE_DOM"/>
    <property type="match status" value="1"/>
</dbReference>
<dbReference type="SMART" id="SM00220">
    <property type="entry name" value="S_TKc"/>
    <property type="match status" value="1"/>
</dbReference>
<dbReference type="Gene3D" id="3.80.10.10">
    <property type="entry name" value="Ribonuclease Inhibitor"/>
    <property type="match status" value="3"/>
</dbReference>
<dbReference type="PANTHER" id="PTHR27000:SF777">
    <property type="entry name" value="PROTEIN KINASE DOMAIN-CONTAINING PROTEIN"/>
    <property type="match status" value="1"/>
</dbReference>
<feature type="binding site" evidence="26">
    <location>
        <position position="749"/>
    </location>
    <ligand>
        <name>ATP</name>
        <dbReference type="ChEBI" id="CHEBI:30616"/>
    </ligand>
</feature>
<dbReference type="PROSITE" id="PS00108">
    <property type="entry name" value="PROTEIN_KINASE_ST"/>
    <property type="match status" value="1"/>
</dbReference>
<dbReference type="SMART" id="SM00369">
    <property type="entry name" value="LRR_TYP"/>
    <property type="match status" value="6"/>
</dbReference>
<dbReference type="InterPro" id="IPR001245">
    <property type="entry name" value="Ser-Thr/Tyr_kinase_cat_dom"/>
</dbReference>
<evidence type="ECO:0000256" key="11">
    <source>
        <dbReference type="ARBA" id="ARBA00022692"/>
    </source>
</evidence>
<evidence type="ECO:0000256" key="2">
    <source>
        <dbReference type="ARBA" id="ARBA00004389"/>
    </source>
</evidence>
<dbReference type="SUPFAM" id="SSF56112">
    <property type="entry name" value="Protein kinase-like (PK-like)"/>
    <property type="match status" value="1"/>
</dbReference>
<feature type="domain" description="Protein kinase" evidence="29">
    <location>
        <begin position="718"/>
        <end position="1019"/>
    </location>
</feature>
<dbReference type="PROSITE" id="PS00107">
    <property type="entry name" value="PROTEIN_KINASE_ATP"/>
    <property type="match status" value="1"/>
</dbReference>
<keyword evidence="17 27" id="KW-1133">Transmembrane helix</keyword>
<evidence type="ECO:0000256" key="13">
    <source>
        <dbReference type="ARBA" id="ARBA00022737"/>
    </source>
</evidence>
<dbReference type="GO" id="GO:0005886">
    <property type="term" value="C:plasma membrane"/>
    <property type="evidence" value="ECO:0007669"/>
    <property type="project" value="UniProtKB-SubCell"/>
</dbReference>
<keyword evidence="31" id="KW-1185">Reference proteome</keyword>
<dbReference type="InterPro" id="IPR017441">
    <property type="entry name" value="Protein_kinase_ATP_BS"/>
</dbReference>
<evidence type="ECO:0000256" key="17">
    <source>
        <dbReference type="ARBA" id="ARBA00022989"/>
    </source>
</evidence>
<dbReference type="InterPro" id="IPR011009">
    <property type="entry name" value="Kinase-like_dom_sf"/>
</dbReference>
<evidence type="ECO:0000256" key="5">
    <source>
        <dbReference type="ARBA" id="ARBA00012513"/>
    </source>
</evidence>
<keyword evidence="14 26" id="KW-0547">Nucleotide-binding</keyword>
<sequence>MESTQHLRLLALVSFILLLLFTTNASSNNEFRTLLSFKSLISKDPSGVLSSWNPLTGSSTQNGTQGFCRWTGVTCGGRLSPRRVTALRLSGFGLVGTLSPHIGNLTHLGVLDLSHNKFEGDIPPSLASCSVLQELNLSNNSLSGTIPSAMGHLSKLSVFNIGSNNISGLIPPSFENLTALTDFSIFQNSVHGNIPPWLGNLTTLIYLDIQENKMSGHVPPLLSNLVRLRGLGLGANMLEGTIPSSLFNISSLETVNIGENSLSGYLPPDMGFMIPNLRLFYAFDNEFEGPIPFSLSNISLLQTLIIGGNRFRGIIPPNLGINGHLERFAASNCELQASEPRDWDFLTHLANCSKLSIISIGGNNLSGTLPIIIGNLSLELDTLALGSNQIAGHIPTGIGRYYKLTSLRLGGNIFTGTIPSGIGKLSNLRELLLQKNAFHGVIPLSLANITQLNLLSLSSNFLDGGIPVTLGNLSMLTYIDISNNLLSGQIPQEIVSISTLTEMCAFSNNALSGPIPLQIGRLVNLVEIDLSSNKLSGEIPNTIGRCLELQLLYFQGNLLQGQIPEDLIALKGIEMLDFSNNKLSGPIPEFFGTFKLLRSLNLSFNQLSGLVPDKGIFFNASAVSLIGNEALCGGPPFFHYPPCPYPVPSSSAQKHLHTLIFTIVGAFAFAIICIVACYCVKKSRSTSVDSNRDQGLTFTTVMHQRISYTELSVATDSFSAENLIGHGNFSTVYKGMVSFGGHSIHVAVKVLDLHKRGANQSFMSECNALKWIRHRKLIKAVTVCDSLDHNGEEFKALVLEFISNGSLDKWLHSSTESMDKLSMVQRLSIAHDVAEALEYLHHRINPSIAHCDIKPSNILLDQDMTAHLGDLGLAKIMNVGASNQSPHESSSVEIKGTIGYLAPECCMGTVTSTAGDIFSYGVLLLEILTGRRPTDISFHDSTTLPKFVEMAYPDKLFEIMDPMMPQPHNQEQQDIVDLYIAPVSRLGLACCRDSPRQRIKMGEVVKELSNIRTECEQLLK</sequence>
<dbReference type="InterPro" id="IPR008271">
    <property type="entry name" value="Ser/Thr_kinase_AS"/>
</dbReference>
<keyword evidence="20" id="KW-0325">Glycoprotein</keyword>
<evidence type="ECO:0000256" key="1">
    <source>
        <dbReference type="ARBA" id="ARBA00004162"/>
    </source>
</evidence>
<evidence type="ECO:0000256" key="25">
    <source>
        <dbReference type="ARBA" id="ARBA00072040"/>
    </source>
</evidence>
<dbReference type="InterPro" id="IPR003591">
    <property type="entry name" value="Leu-rich_rpt_typical-subtyp"/>
</dbReference>
<evidence type="ECO:0000256" key="18">
    <source>
        <dbReference type="ARBA" id="ARBA00023136"/>
    </source>
</evidence>
<evidence type="ECO:0000256" key="6">
    <source>
        <dbReference type="ARBA" id="ARBA00022475"/>
    </source>
</evidence>
<keyword evidence="15" id="KW-0418">Kinase</keyword>
<evidence type="ECO:0000256" key="27">
    <source>
        <dbReference type="SAM" id="Phobius"/>
    </source>
</evidence>
<evidence type="ECO:0000256" key="24">
    <source>
        <dbReference type="ARBA" id="ARBA00056628"/>
    </source>
</evidence>
<dbReference type="FunFam" id="1.10.510.10:FF:000358">
    <property type="entry name" value="Putative leucine-rich repeat receptor-like serine/threonine-protein kinase"/>
    <property type="match status" value="1"/>
</dbReference>
<feature type="signal peptide" evidence="28">
    <location>
        <begin position="1"/>
        <end position="25"/>
    </location>
</feature>
<dbReference type="AlphaFoldDB" id="A0AAQ3X4I7"/>
<dbReference type="InterPro" id="IPR013210">
    <property type="entry name" value="LRR_N_plant-typ"/>
</dbReference>
<evidence type="ECO:0000256" key="22">
    <source>
        <dbReference type="ARBA" id="ARBA00048679"/>
    </source>
</evidence>
<evidence type="ECO:0000256" key="12">
    <source>
        <dbReference type="ARBA" id="ARBA00022729"/>
    </source>
</evidence>
<keyword evidence="9" id="KW-0433">Leucine-rich repeat</keyword>
<dbReference type="InterPro" id="IPR001611">
    <property type="entry name" value="Leu-rich_rpt"/>
</dbReference>
<evidence type="ECO:0000256" key="20">
    <source>
        <dbReference type="ARBA" id="ARBA00023180"/>
    </source>
</evidence>
<dbReference type="InterPro" id="IPR032675">
    <property type="entry name" value="LRR_dom_sf"/>
</dbReference>